<dbReference type="Pfam" id="PF08870">
    <property type="entry name" value="DndE"/>
    <property type="match status" value="1"/>
</dbReference>
<gene>
    <name evidence="1" type="ORF">B5F15_04930</name>
</gene>
<dbReference type="InterPro" id="IPR014969">
    <property type="entry name" value="DNA_S_DndE"/>
</dbReference>
<dbReference type="Proteomes" id="UP000195326">
    <property type="component" value="Unassembled WGS sequence"/>
</dbReference>
<dbReference type="RefSeq" id="WP_087414570.1">
    <property type="nucleotide sequence ID" value="NZ_NFKL01000005.1"/>
</dbReference>
<dbReference type="EMBL" id="NFKL01000005">
    <property type="protein sequence ID" value="OUP59765.1"/>
    <property type="molecule type" value="Genomic_DNA"/>
</dbReference>
<dbReference type="AlphaFoldDB" id="A0A1Y4LT03"/>
<protein>
    <recommendedName>
        <fullName evidence="3">DNA sulfur modification protein DndE</fullName>
    </recommendedName>
</protein>
<name>A0A1Y4LT03_9FIRM</name>
<sequence length="125" mass="14186">MAFKLKTSKKTEEILTQIESSTNIPYATLIKLSLALSLRKGPLQEEDFKTNNLGRELNRQTITGDADALYKCLFEVCAHRHMSDEEYFPGAVKAHLDRGAVLLQNELRYSGNDFLQHLSELDKSI</sequence>
<evidence type="ECO:0000313" key="2">
    <source>
        <dbReference type="Proteomes" id="UP000195326"/>
    </source>
</evidence>
<evidence type="ECO:0000313" key="1">
    <source>
        <dbReference type="EMBL" id="OUP59765.1"/>
    </source>
</evidence>
<evidence type="ECO:0008006" key="3">
    <source>
        <dbReference type="Google" id="ProtNLM"/>
    </source>
</evidence>
<organism evidence="1 2">
    <name type="scientific">Butyricicoccus pullicaecorum</name>
    <dbReference type="NCBI Taxonomy" id="501571"/>
    <lineage>
        <taxon>Bacteria</taxon>
        <taxon>Bacillati</taxon>
        <taxon>Bacillota</taxon>
        <taxon>Clostridia</taxon>
        <taxon>Eubacteriales</taxon>
        <taxon>Butyricicoccaceae</taxon>
        <taxon>Butyricicoccus</taxon>
    </lineage>
</organism>
<proteinExistence type="predicted"/>
<accession>A0A1Y4LT03</accession>
<comment type="caution">
    <text evidence="1">The sequence shown here is derived from an EMBL/GenBank/DDBJ whole genome shotgun (WGS) entry which is preliminary data.</text>
</comment>
<dbReference type="Gene3D" id="1.10.1220.160">
    <property type="entry name" value="DNA sulphur modification protein DndE"/>
    <property type="match status" value="1"/>
</dbReference>
<dbReference type="InterPro" id="IPR038472">
    <property type="entry name" value="DndE_sf"/>
</dbReference>
<reference evidence="2" key="1">
    <citation type="submission" date="2017-04" db="EMBL/GenBank/DDBJ databases">
        <title>Function of individual gut microbiota members based on whole genome sequencing of pure cultures obtained from chicken caecum.</title>
        <authorList>
            <person name="Medvecky M."/>
            <person name="Cejkova D."/>
            <person name="Polansky O."/>
            <person name="Karasova D."/>
            <person name="Kubasova T."/>
            <person name="Cizek A."/>
            <person name="Rychlik I."/>
        </authorList>
    </citation>
    <scope>NUCLEOTIDE SEQUENCE [LARGE SCALE GENOMIC DNA]</scope>
    <source>
        <strain evidence="2">An179</strain>
    </source>
</reference>